<feature type="transmembrane region" description="Helical" evidence="1">
    <location>
        <begin position="7"/>
        <end position="30"/>
    </location>
</feature>
<dbReference type="Gene3D" id="3.40.50.1820">
    <property type="entry name" value="alpha/beta hydrolase"/>
    <property type="match status" value="1"/>
</dbReference>
<keyword evidence="1" id="KW-1133">Transmembrane helix</keyword>
<protein>
    <recommendedName>
        <fullName evidence="2">AB hydrolase-1 domain-containing protein</fullName>
    </recommendedName>
</protein>
<dbReference type="PANTHER" id="PTHR12277:SF81">
    <property type="entry name" value="PROTEIN ABHD13"/>
    <property type="match status" value="1"/>
</dbReference>
<dbReference type="SUPFAM" id="SSF53474">
    <property type="entry name" value="alpha/beta-Hydrolases"/>
    <property type="match status" value="1"/>
</dbReference>
<organism evidence="3 4">
    <name type="scientific">Cryoendolithus antarcticus</name>
    <dbReference type="NCBI Taxonomy" id="1507870"/>
    <lineage>
        <taxon>Eukaryota</taxon>
        <taxon>Fungi</taxon>
        <taxon>Dikarya</taxon>
        <taxon>Ascomycota</taxon>
        <taxon>Pezizomycotina</taxon>
        <taxon>Dothideomycetes</taxon>
        <taxon>Dothideomycetidae</taxon>
        <taxon>Cladosporiales</taxon>
        <taxon>Cladosporiaceae</taxon>
        <taxon>Cryoendolithus</taxon>
    </lineage>
</organism>
<dbReference type="InterPro" id="IPR029058">
    <property type="entry name" value="AB_hydrolase_fold"/>
</dbReference>
<dbReference type="OrthoDB" id="446723at2759"/>
<feature type="domain" description="AB hydrolase-1" evidence="2">
    <location>
        <begin position="128"/>
        <end position="368"/>
    </location>
</feature>
<gene>
    <name evidence="3" type="ORF">B0A48_06556</name>
</gene>
<dbReference type="InParanoid" id="A0A1V8TBC1"/>
<evidence type="ECO:0000313" key="4">
    <source>
        <dbReference type="Proteomes" id="UP000192596"/>
    </source>
</evidence>
<dbReference type="Proteomes" id="UP000192596">
    <property type="component" value="Unassembled WGS sequence"/>
</dbReference>
<dbReference type="PANTHER" id="PTHR12277">
    <property type="entry name" value="ALPHA/BETA HYDROLASE DOMAIN-CONTAINING PROTEIN"/>
    <property type="match status" value="1"/>
</dbReference>
<dbReference type="InterPro" id="IPR000073">
    <property type="entry name" value="AB_hydrolase_1"/>
</dbReference>
<accession>A0A1V8TBC1</accession>
<proteinExistence type="predicted"/>
<sequence length="422" mass="45820">MPTTADVLNRVAIGVSIAVGIYAVILGALLTPPVQRFALYAHKFNTAFWHDLNDAEQFGFAKNQVTPFNITTPDGQLLYAWHVLPIDAYALNEWALRDLHRPSGTVEDVTRSLPFRLLSSKQHPARVVVYFHGNAGHVAQGWRTDTYRILTLQPNTHVVTIDYRGFGHSSGSPTESGLITDGVALVNWVLHTAKIPPERVVLLGQSLGTAVASAVALQFANPQDIGLSGISSDRQRLLNGLNEVAAPTSFAGVVLVAPFSSLPSLLLTYRLGGLIPLLLPLRPFPRLANALTSRMIDTWPSALRLARYSQALTANPSLLESKEDDLSGDGSAIRREMGAVQVIHALNDMDIAYEQSEMICREVLGDDRVKASSVGRPVTFSERPLGGPRLSVELLQHGGHNRVATYSAVSIAVLKAFTGRFD</sequence>
<dbReference type="STRING" id="1507870.A0A1V8TBC1"/>
<keyword evidence="4" id="KW-1185">Reference proteome</keyword>
<evidence type="ECO:0000256" key="1">
    <source>
        <dbReference type="SAM" id="Phobius"/>
    </source>
</evidence>
<reference evidence="4" key="1">
    <citation type="submission" date="2017-03" db="EMBL/GenBank/DDBJ databases">
        <title>Genomes of endolithic fungi from Antarctica.</title>
        <authorList>
            <person name="Coleine C."/>
            <person name="Masonjones S."/>
            <person name="Stajich J.E."/>
        </authorList>
    </citation>
    <scope>NUCLEOTIDE SEQUENCE [LARGE SCALE GENOMIC DNA]</scope>
    <source>
        <strain evidence="4">CCFEE 5527</strain>
    </source>
</reference>
<comment type="caution">
    <text evidence="3">The sequence shown here is derived from an EMBL/GenBank/DDBJ whole genome shotgun (WGS) entry which is preliminary data.</text>
</comment>
<dbReference type="Pfam" id="PF12697">
    <property type="entry name" value="Abhydrolase_6"/>
    <property type="match status" value="1"/>
</dbReference>
<evidence type="ECO:0000259" key="2">
    <source>
        <dbReference type="Pfam" id="PF12697"/>
    </source>
</evidence>
<keyword evidence="1" id="KW-0472">Membrane</keyword>
<dbReference type="AlphaFoldDB" id="A0A1V8TBC1"/>
<keyword evidence="1" id="KW-0812">Transmembrane</keyword>
<name>A0A1V8TBC1_9PEZI</name>
<dbReference type="EMBL" id="NAJO01000012">
    <property type="protein sequence ID" value="OQO08686.1"/>
    <property type="molecule type" value="Genomic_DNA"/>
</dbReference>
<evidence type="ECO:0000313" key="3">
    <source>
        <dbReference type="EMBL" id="OQO08686.1"/>
    </source>
</evidence>